<dbReference type="Pfam" id="PF13419">
    <property type="entry name" value="HAD_2"/>
    <property type="match status" value="1"/>
</dbReference>
<name>A0ABU0FCF9_9HYPH</name>
<dbReference type="PANTHER" id="PTHR43434">
    <property type="entry name" value="PHOSPHOGLYCOLATE PHOSPHATASE"/>
    <property type="match status" value="1"/>
</dbReference>
<evidence type="ECO:0000256" key="2">
    <source>
        <dbReference type="ARBA" id="ARBA00004818"/>
    </source>
</evidence>
<organism evidence="5 6">
    <name type="scientific">Labrys monachus</name>
    <dbReference type="NCBI Taxonomy" id="217067"/>
    <lineage>
        <taxon>Bacteria</taxon>
        <taxon>Pseudomonadati</taxon>
        <taxon>Pseudomonadota</taxon>
        <taxon>Alphaproteobacteria</taxon>
        <taxon>Hyphomicrobiales</taxon>
        <taxon>Xanthobacteraceae</taxon>
        <taxon>Labrys</taxon>
    </lineage>
</organism>
<dbReference type="Gene3D" id="1.10.150.240">
    <property type="entry name" value="Putative phosphatase, domain 2"/>
    <property type="match status" value="1"/>
</dbReference>
<dbReference type="InterPro" id="IPR036412">
    <property type="entry name" value="HAD-like_sf"/>
</dbReference>
<comment type="pathway">
    <text evidence="2">Organic acid metabolism; glycolate biosynthesis; glycolate from 2-phosphoglycolate: step 1/1.</text>
</comment>
<dbReference type="EMBL" id="JAUSVK010000001">
    <property type="protein sequence ID" value="MDQ0392116.1"/>
    <property type="molecule type" value="Genomic_DNA"/>
</dbReference>
<reference evidence="5 6" key="1">
    <citation type="submission" date="2023-07" db="EMBL/GenBank/DDBJ databases">
        <title>Genomic Encyclopedia of Type Strains, Phase IV (KMG-IV): sequencing the most valuable type-strain genomes for metagenomic binning, comparative biology and taxonomic classification.</title>
        <authorList>
            <person name="Goeker M."/>
        </authorList>
    </citation>
    <scope>NUCLEOTIDE SEQUENCE [LARGE SCALE GENOMIC DNA]</scope>
    <source>
        <strain evidence="5 6">DSM 5896</strain>
    </source>
</reference>
<dbReference type="RefSeq" id="WP_307425504.1">
    <property type="nucleotide sequence ID" value="NZ_JAUSVK010000001.1"/>
</dbReference>
<dbReference type="SUPFAM" id="SSF56784">
    <property type="entry name" value="HAD-like"/>
    <property type="match status" value="1"/>
</dbReference>
<dbReference type="InterPro" id="IPR023214">
    <property type="entry name" value="HAD_sf"/>
</dbReference>
<evidence type="ECO:0000313" key="6">
    <source>
        <dbReference type="Proteomes" id="UP001237448"/>
    </source>
</evidence>
<comment type="catalytic activity">
    <reaction evidence="1">
        <text>2-phosphoglycolate + H2O = glycolate + phosphate</text>
        <dbReference type="Rhea" id="RHEA:14369"/>
        <dbReference type="ChEBI" id="CHEBI:15377"/>
        <dbReference type="ChEBI" id="CHEBI:29805"/>
        <dbReference type="ChEBI" id="CHEBI:43474"/>
        <dbReference type="ChEBI" id="CHEBI:58033"/>
        <dbReference type="EC" id="3.1.3.18"/>
    </reaction>
</comment>
<gene>
    <name evidence="5" type="ORF">J3R73_001908</name>
</gene>
<dbReference type="GO" id="GO:0008967">
    <property type="term" value="F:phosphoglycolate phosphatase activity"/>
    <property type="evidence" value="ECO:0007669"/>
    <property type="project" value="UniProtKB-EC"/>
</dbReference>
<dbReference type="Gene3D" id="3.40.50.1000">
    <property type="entry name" value="HAD superfamily/HAD-like"/>
    <property type="match status" value="1"/>
</dbReference>
<keyword evidence="6" id="KW-1185">Reference proteome</keyword>
<dbReference type="SFLD" id="SFLDS00003">
    <property type="entry name" value="Haloacid_Dehalogenase"/>
    <property type="match status" value="1"/>
</dbReference>
<dbReference type="EC" id="3.1.3.18" evidence="4"/>
<proteinExistence type="inferred from homology"/>
<comment type="similarity">
    <text evidence="3">Belongs to the HAD-like hydrolase superfamily. CbbY/CbbZ/Gph/YieH family.</text>
</comment>
<evidence type="ECO:0000313" key="5">
    <source>
        <dbReference type="EMBL" id="MDQ0392116.1"/>
    </source>
</evidence>
<dbReference type="InterPro" id="IPR050155">
    <property type="entry name" value="HAD-like_hydrolase_sf"/>
</dbReference>
<dbReference type="InterPro" id="IPR006439">
    <property type="entry name" value="HAD-SF_hydro_IA"/>
</dbReference>
<evidence type="ECO:0000256" key="3">
    <source>
        <dbReference type="ARBA" id="ARBA00006171"/>
    </source>
</evidence>
<dbReference type="PANTHER" id="PTHR43434:SF1">
    <property type="entry name" value="PHOSPHOGLYCOLATE PHOSPHATASE"/>
    <property type="match status" value="1"/>
</dbReference>
<sequence>MKAAIFDLDGTLVDSAPDITLSMNRLLADRGAPPQEVAFVEGFIGEGARALVAKLFAALDVRTDDLDRDVATYIAYYRANPVESSRLYADAKPALEALHGAGIRLGVCTNKLQELAEIVLDHFGLLPLMSVVVGADTTPFTKPDPRALLHAVEALGVAPQDVVYVGDTVIDRDCAAAANIACRIVDWGTGPAVAVAAQARLARFADLLPGAVATD</sequence>
<evidence type="ECO:0000256" key="1">
    <source>
        <dbReference type="ARBA" id="ARBA00000830"/>
    </source>
</evidence>
<keyword evidence="5" id="KW-0378">Hydrolase</keyword>
<dbReference type="SFLD" id="SFLDG01129">
    <property type="entry name" value="C1.5:_HAD__Beta-PGM__Phosphata"/>
    <property type="match status" value="1"/>
</dbReference>
<protein>
    <recommendedName>
        <fullName evidence="4">phosphoglycolate phosphatase</fullName>
        <ecNumber evidence="4">3.1.3.18</ecNumber>
    </recommendedName>
</protein>
<comment type="caution">
    <text evidence="5">The sequence shown here is derived from an EMBL/GenBank/DDBJ whole genome shotgun (WGS) entry which is preliminary data.</text>
</comment>
<evidence type="ECO:0000256" key="4">
    <source>
        <dbReference type="ARBA" id="ARBA00013078"/>
    </source>
</evidence>
<dbReference type="InterPro" id="IPR023198">
    <property type="entry name" value="PGP-like_dom2"/>
</dbReference>
<accession>A0ABU0FCF9</accession>
<dbReference type="InterPro" id="IPR041492">
    <property type="entry name" value="HAD_2"/>
</dbReference>
<dbReference type="SFLD" id="SFLDG01135">
    <property type="entry name" value="C1.5.6:_HAD__Beta-PGM__Phospha"/>
    <property type="match status" value="1"/>
</dbReference>
<dbReference type="NCBIfam" id="TIGR01549">
    <property type="entry name" value="HAD-SF-IA-v1"/>
    <property type="match status" value="1"/>
</dbReference>
<dbReference type="Proteomes" id="UP001237448">
    <property type="component" value="Unassembled WGS sequence"/>
</dbReference>